<organism evidence="8 9">
    <name type="scientific">Pontibacillus chungwhensis BH030062</name>
    <dbReference type="NCBI Taxonomy" id="1385513"/>
    <lineage>
        <taxon>Bacteria</taxon>
        <taxon>Bacillati</taxon>
        <taxon>Bacillota</taxon>
        <taxon>Bacilli</taxon>
        <taxon>Bacillales</taxon>
        <taxon>Bacillaceae</taxon>
        <taxon>Pontibacillus</taxon>
    </lineage>
</organism>
<accession>A0A0A2V0S6</accession>
<dbReference type="EMBL" id="AVBG01000003">
    <property type="protein sequence ID" value="KGP92371.1"/>
    <property type="molecule type" value="Genomic_DNA"/>
</dbReference>
<evidence type="ECO:0000256" key="1">
    <source>
        <dbReference type="ARBA" id="ARBA00004651"/>
    </source>
</evidence>
<feature type="transmembrane region" description="Helical" evidence="6">
    <location>
        <begin position="134"/>
        <end position="152"/>
    </location>
</feature>
<evidence type="ECO:0000313" key="9">
    <source>
        <dbReference type="Proteomes" id="UP000030153"/>
    </source>
</evidence>
<gene>
    <name evidence="8" type="ORF">N780_01195</name>
</gene>
<evidence type="ECO:0000313" key="8">
    <source>
        <dbReference type="EMBL" id="KGP92371.1"/>
    </source>
</evidence>
<feature type="domain" description="VTT" evidence="7">
    <location>
        <begin position="64"/>
        <end position="181"/>
    </location>
</feature>
<evidence type="ECO:0000256" key="3">
    <source>
        <dbReference type="ARBA" id="ARBA00022692"/>
    </source>
</evidence>
<feature type="transmembrane region" description="Helical" evidence="6">
    <location>
        <begin position="50"/>
        <end position="77"/>
    </location>
</feature>
<evidence type="ECO:0000256" key="2">
    <source>
        <dbReference type="ARBA" id="ARBA00022475"/>
    </source>
</evidence>
<sequence length="232" mass="25904">MHPKVKSVVIQISIVLIAAGVIVALNHYVFQIKPEQIKDWVDQFGFWAPFIFLLIFAVRPFTLVPLSIIAISCGIMFGSINGTIYIILGTTLGAFTSFIAMKYFFKELHMKEEGQVNLKALKNDLEEHGFKSVLFIRLIPGLNFDFITYICAKTKVNLLKFLLATFVGTIPGSMMFGFFGSSLLSLKTENLIVLGIILLVMVSLGLIIKKSVGKKYDVDQLKSEIKDLKQSS</sequence>
<comment type="subcellular location">
    <subcellularLocation>
        <location evidence="1 6">Cell membrane</location>
        <topology evidence="1 6">Multi-pass membrane protein</topology>
    </subcellularLocation>
</comment>
<dbReference type="PANTHER" id="PTHR12677">
    <property type="entry name" value="GOLGI APPARATUS MEMBRANE PROTEIN TVP38-RELATED"/>
    <property type="match status" value="1"/>
</dbReference>
<dbReference type="AlphaFoldDB" id="A0A0A2V0S6"/>
<evidence type="ECO:0000256" key="6">
    <source>
        <dbReference type="RuleBase" id="RU366058"/>
    </source>
</evidence>
<keyword evidence="3 6" id="KW-0812">Transmembrane</keyword>
<keyword evidence="5 6" id="KW-0472">Membrane</keyword>
<feature type="transmembrane region" description="Helical" evidence="6">
    <location>
        <begin position="159"/>
        <end position="179"/>
    </location>
</feature>
<dbReference type="eggNOG" id="COG0398">
    <property type="taxonomic scope" value="Bacteria"/>
</dbReference>
<dbReference type="STRING" id="1385513.N780_01195"/>
<proteinExistence type="inferred from homology"/>
<comment type="similarity">
    <text evidence="6">Belongs to the TVP38/TMEM64 family.</text>
</comment>
<reference evidence="8 9" key="1">
    <citation type="submission" date="2013-08" db="EMBL/GenBank/DDBJ databases">
        <title>Genome of Pontibacillus chungwhensis.</title>
        <authorList>
            <person name="Wang Q."/>
            <person name="Wang G."/>
        </authorList>
    </citation>
    <scope>NUCLEOTIDE SEQUENCE [LARGE SCALE GENOMIC DNA]</scope>
    <source>
        <strain evidence="8 9">BH030062</strain>
    </source>
</reference>
<dbReference type="InterPro" id="IPR032816">
    <property type="entry name" value="VTT_dom"/>
</dbReference>
<dbReference type="PANTHER" id="PTHR12677:SF59">
    <property type="entry name" value="GOLGI APPARATUS MEMBRANE PROTEIN TVP38-RELATED"/>
    <property type="match status" value="1"/>
</dbReference>
<dbReference type="Proteomes" id="UP000030153">
    <property type="component" value="Unassembled WGS sequence"/>
</dbReference>
<evidence type="ECO:0000259" key="7">
    <source>
        <dbReference type="Pfam" id="PF09335"/>
    </source>
</evidence>
<keyword evidence="2 6" id="KW-1003">Cell membrane</keyword>
<evidence type="ECO:0000256" key="4">
    <source>
        <dbReference type="ARBA" id="ARBA00022989"/>
    </source>
</evidence>
<name>A0A0A2V0S6_9BACI</name>
<keyword evidence="9" id="KW-1185">Reference proteome</keyword>
<comment type="caution">
    <text evidence="8">The sequence shown here is derived from an EMBL/GenBank/DDBJ whole genome shotgun (WGS) entry which is preliminary data.</text>
</comment>
<feature type="transmembrane region" description="Helical" evidence="6">
    <location>
        <begin position="7"/>
        <end position="30"/>
    </location>
</feature>
<keyword evidence="4 6" id="KW-1133">Transmembrane helix</keyword>
<protein>
    <recommendedName>
        <fullName evidence="6">TVP38/TMEM64 family membrane protein</fullName>
    </recommendedName>
</protein>
<dbReference type="Pfam" id="PF09335">
    <property type="entry name" value="VTT_dom"/>
    <property type="match status" value="1"/>
</dbReference>
<feature type="transmembrane region" description="Helical" evidence="6">
    <location>
        <begin position="84"/>
        <end position="105"/>
    </location>
</feature>
<dbReference type="RefSeq" id="WP_036781287.1">
    <property type="nucleotide sequence ID" value="NZ_AVBG01000003.1"/>
</dbReference>
<feature type="transmembrane region" description="Helical" evidence="6">
    <location>
        <begin position="191"/>
        <end position="208"/>
    </location>
</feature>
<dbReference type="InterPro" id="IPR015414">
    <property type="entry name" value="TMEM64"/>
</dbReference>
<dbReference type="OrthoDB" id="9812980at2"/>
<dbReference type="GO" id="GO:0005886">
    <property type="term" value="C:plasma membrane"/>
    <property type="evidence" value="ECO:0007669"/>
    <property type="project" value="UniProtKB-SubCell"/>
</dbReference>
<evidence type="ECO:0000256" key="5">
    <source>
        <dbReference type="ARBA" id="ARBA00023136"/>
    </source>
</evidence>